<sequence>MALHFSAAVIARMQRFADDMTVPSEHAVLFEKVAPGFPYMKAGVAQVLSESHLPCLQCIDNAYPPALPFDLPMFQQVVNSLWYNVIGTKTSPPTTMPLKL</sequence>
<dbReference type="EMBL" id="KV440983">
    <property type="protein sequence ID" value="OAD72639.1"/>
    <property type="molecule type" value="Genomic_DNA"/>
</dbReference>
<dbReference type="AlphaFoldDB" id="A0A167MEP9"/>
<keyword evidence="2" id="KW-1185">Reference proteome</keyword>
<protein>
    <submittedName>
        <fullName evidence="1">Uncharacterized protein</fullName>
    </submittedName>
</protein>
<gene>
    <name evidence="1" type="ORF">PHYBLDRAFT_146824</name>
</gene>
<organism evidence="1 2">
    <name type="scientific">Phycomyces blakesleeanus (strain ATCC 8743b / DSM 1359 / FGSC 10004 / NBRC 33097 / NRRL 1555)</name>
    <dbReference type="NCBI Taxonomy" id="763407"/>
    <lineage>
        <taxon>Eukaryota</taxon>
        <taxon>Fungi</taxon>
        <taxon>Fungi incertae sedis</taxon>
        <taxon>Mucoromycota</taxon>
        <taxon>Mucoromycotina</taxon>
        <taxon>Mucoromycetes</taxon>
        <taxon>Mucorales</taxon>
        <taxon>Phycomycetaceae</taxon>
        <taxon>Phycomyces</taxon>
    </lineage>
</organism>
<dbReference type="VEuPathDB" id="FungiDB:PHYBLDRAFT_146824"/>
<dbReference type="GeneID" id="28992640"/>
<proteinExistence type="predicted"/>
<evidence type="ECO:0000313" key="1">
    <source>
        <dbReference type="EMBL" id="OAD72639.1"/>
    </source>
</evidence>
<dbReference type="Proteomes" id="UP000077315">
    <property type="component" value="Unassembled WGS sequence"/>
</dbReference>
<accession>A0A167MEP9</accession>
<dbReference type="InParanoid" id="A0A167MEP9"/>
<name>A0A167MEP9_PHYB8</name>
<evidence type="ECO:0000313" key="2">
    <source>
        <dbReference type="Proteomes" id="UP000077315"/>
    </source>
</evidence>
<reference evidence="2" key="1">
    <citation type="submission" date="2015-06" db="EMBL/GenBank/DDBJ databases">
        <title>Expansion of signal transduction pathways in fungi by whole-genome duplication.</title>
        <authorList>
            <consortium name="DOE Joint Genome Institute"/>
            <person name="Corrochano L.M."/>
            <person name="Kuo A."/>
            <person name="Marcet-Houben M."/>
            <person name="Polaino S."/>
            <person name="Salamov A."/>
            <person name="Villalobos J.M."/>
            <person name="Alvarez M.I."/>
            <person name="Avalos J."/>
            <person name="Benito E.P."/>
            <person name="Benoit I."/>
            <person name="Burger G."/>
            <person name="Camino L.P."/>
            <person name="Canovas D."/>
            <person name="Cerda-Olmedo E."/>
            <person name="Cheng J.-F."/>
            <person name="Dominguez A."/>
            <person name="Elias M."/>
            <person name="Eslava A.P."/>
            <person name="Glaser F."/>
            <person name="Grimwood J."/>
            <person name="Gutierrez G."/>
            <person name="Heitman J."/>
            <person name="Henrissat B."/>
            <person name="Iturriaga E.A."/>
            <person name="Lang B.F."/>
            <person name="Lavin J.L."/>
            <person name="Lee S."/>
            <person name="Li W."/>
            <person name="Lindquist E."/>
            <person name="Lopez-Garcia S."/>
            <person name="Luque E.M."/>
            <person name="Marcos A.T."/>
            <person name="Martin J."/>
            <person name="McCluskey K."/>
            <person name="Medina H.R."/>
            <person name="Miralles-Duran A."/>
            <person name="Miyazaki A."/>
            <person name="Munoz-Torres E."/>
            <person name="Oguiza J.A."/>
            <person name="Ohm R."/>
            <person name="Olmedo M."/>
            <person name="Orejas M."/>
            <person name="Ortiz-Castellanos L."/>
            <person name="Pisabarro A.G."/>
            <person name="Rodriguez-Romero J."/>
            <person name="Ruiz-Herrera J."/>
            <person name="Ruiz-Vazquez R."/>
            <person name="Sanz C."/>
            <person name="Schackwitz W."/>
            <person name="Schmutz J."/>
            <person name="Shahriari M."/>
            <person name="Shelest E."/>
            <person name="Silva-Franco F."/>
            <person name="Soanes D."/>
            <person name="Syed K."/>
            <person name="Tagua V.G."/>
            <person name="Talbot N.J."/>
            <person name="Thon M."/>
            <person name="De vries R.P."/>
            <person name="Wiebenga A."/>
            <person name="Yadav J.S."/>
            <person name="Braun E.L."/>
            <person name="Baker S."/>
            <person name="Garre V."/>
            <person name="Horwitz B."/>
            <person name="Torres-Martinez S."/>
            <person name="Idnurm A."/>
            <person name="Herrera-Estrella A."/>
            <person name="Gabaldon T."/>
            <person name="Grigoriev I.V."/>
        </authorList>
    </citation>
    <scope>NUCLEOTIDE SEQUENCE [LARGE SCALE GENOMIC DNA]</scope>
    <source>
        <strain evidence="2">NRRL 1555(-)</strain>
    </source>
</reference>
<dbReference type="RefSeq" id="XP_018290679.1">
    <property type="nucleotide sequence ID" value="XM_018431734.1"/>
</dbReference>